<keyword evidence="2" id="KW-0732">Signal</keyword>
<sequence length="178" mass="18725" precursor="true">MSRIHLTLVLAWAVWAAPLTAQNAGPDAVDEAFEAARETYGPPPPSRSQPDCKQPEGNEIVVCARLEEQSQFRIRSDEDAEDEYAAATMNKGNPQAPDVAGPGIFKGPATVSGLCVIPPCPPPPAYMVDFDELPEAPPGSDAERAARGLAPRGYDGEFTPEPAEDGTAAPEDPAGTAE</sequence>
<dbReference type="KEGG" id="amx:AM2010_2099"/>
<evidence type="ECO:0000313" key="4">
    <source>
        <dbReference type="Proteomes" id="UP000037643"/>
    </source>
</evidence>
<organism evidence="3 4">
    <name type="scientific">Pelagerythrobacter marensis</name>
    <dbReference type="NCBI Taxonomy" id="543877"/>
    <lineage>
        <taxon>Bacteria</taxon>
        <taxon>Pseudomonadati</taxon>
        <taxon>Pseudomonadota</taxon>
        <taxon>Alphaproteobacteria</taxon>
        <taxon>Sphingomonadales</taxon>
        <taxon>Erythrobacteraceae</taxon>
        <taxon>Pelagerythrobacter</taxon>
    </lineage>
</organism>
<feature type="chain" id="PRO_5005186074" evidence="2">
    <location>
        <begin position="22"/>
        <end position="178"/>
    </location>
</feature>
<reference evidence="3 4" key="1">
    <citation type="submission" date="2015-06" db="EMBL/GenBank/DDBJ databases">
        <authorList>
            <person name="Kim K.M."/>
        </authorList>
    </citation>
    <scope>NUCLEOTIDE SEQUENCE [LARGE SCALE GENOMIC DNA]</scope>
    <source>
        <strain evidence="3 4">KCTC 22370</strain>
    </source>
</reference>
<dbReference type="RefSeq" id="WP_150115339.1">
    <property type="nucleotide sequence ID" value="NZ_CP011805.1"/>
</dbReference>
<feature type="signal peptide" evidence="2">
    <location>
        <begin position="1"/>
        <end position="21"/>
    </location>
</feature>
<evidence type="ECO:0000256" key="1">
    <source>
        <dbReference type="SAM" id="MobiDB-lite"/>
    </source>
</evidence>
<evidence type="ECO:0000313" key="3">
    <source>
        <dbReference type="EMBL" id="AKM08159.1"/>
    </source>
</evidence>
<evidence type="ECO:0000256" key="2">
    <source>
        <dbReference type="SAM" id="SignalP"/>
    </source>
</evidence>
<keyword evidence="4" id="KW-1185">Reference proteome</keyword>
<proteinExistence type="predicted"/>
<accession>A0A0G3XC44</accession>
<dbReference type="Proteomes" id="UP000037643">
    <property type="component" value="Chromosome"/>
</dbReference>
<gene>
    <name evidence="3" type="ORF">AM2010_2099</name>
</gene>
<dbReference type="PATRIC" id="fig|543877.4.peg.2132"/>
<dbReference type="OrthoDB" id="7391745at2"/>
<dbReference type="AlphaFoldDB" id="A0A0G3XC44"/>
<feature type="region of interest" description="Disordered" evidence="1">
    <location>
        <begin position="128"/>
        <end position="178"/>
    </location>
</feature>
<dbReference type="EMBL" id="CP011805">
    <property type="protein sequence ID" value="AKM08159.1"/>
    <property type="molecule type" value="Genomic_DNA"/>
</dbReference>
<protein>
    <submittedName>
        <fullName evidence="3">Uncharacterized protein</fullName>
    </submittedName>
</protein>
<name>A0A0G3XC44_9SPHN</name>